<dbReference type="Gene3D" id="1.10.510.10">
    <property type="entry name" value="Transferase(Phosphotransferase) domain 1"/>
    <property type="match status" value="1"/>
</dbReference>
<evidence type="ECO:0000256" key="11">
    <source>
        <dbReference type="PROSITE-ProRule" id="PRU10141"/>
    </source>
</evidence>
<dbReference type="OMA" id="LEWISCF"/>
<name>A0A0K9PJS2_ZOSMR</name>
<evidence type="ECO:0000259" key="13">
    <source>
        <dbReference type="PROSITE" id="PS50011"/>
    </source>
</evidence>
<evidence type="ECO:0000313" key="15">
    <source>
        <dbReference type="Proteomes" id="UP000036987"/>
    </source>
</evidence>
<dbReference type="EMBL" id="LFYR01000781">
    <property type="protein sequence ID" value="KMZ69303.1"/>
    <property type="molecule type" value="Genomic_DNA"/>
</dbReference>
<dbReference type="OrthoDB" id="193931at2759"/>
<dbReference type="SUPFAM" id="SSF56112">
    <property type="entry name" value="Protein kinase-like (PK-like)"/>
    <property type="match status" value="1"/>
</dbReference>
<dbReference type="PROSITE" id="PS50011">
    <property type="entry name" value="PROTEIN_KINASE_DOM"/>
    <property type="match status" value="1"/>
</dbReference>
<accession>A0A0K9PJS2</accession>
<dbReference type="InterPro" id="IPR000719">
    <property type="entry name" value="Prot_kinase_dom"/>
</dbReference>
<dbReference type="Pfam" id="PF00069">
    <property type="entry name" value="Pkinase"/>
    <property type="match status" value="1"/>
</dbReference>
<evidence type="ECO:0000256" key="8">
    <source>
        <dbReference type="ARBA" id="ARBA00047899"/>
    </source>
</evidence>
<dbReference type="InterPro" id="IPR011009">
    <property type="entry name" value="Kinase-like_dom_sf"/>
</dbReference>
<keyword evidence="4" id="KW-0808">Transferase</keyword>
<comment type="catalytic activity">
    <reaction evidence="8">
        <text>L-threonyl-[protein] + ATP = O-phospho-L-threonyl-[protein] + ADP + H(+)</text>
        <dbReference type="Rhea" id="RHEA:46608"/>
        <dbReference type="Rhea" id="RHEA-COMP:11060"/>
        <dbReference type="Rhea" id="RHEA-COMP:11605"/>
        <dbReference type="ChEBI" id="CHEBI:15378"/>
        <dbReference type="ChEBI" id="CHEBI:30013"/>
        <dbReference type="ChEBI" id="CHEBI:30616"/>
        <dbReference type="ChEBI" id="CHEBI:61977"/>
        <dbReference type="ChEBI" id="CHEBI:456216"/>
        <dbReference type="EC" id="2.7.11.1"/>
    </reaction>
</comment>
<comment type="catalytic activity">
    <reaction evidence="9">
        <text>L-seryl-[protein] + ATP = O-phospho-L-seryl-[protein] + ADP + H(+)</text>
        <dbReference type="Rhea" id="RHEA:17989"/>
        <dbReference type="Rhea" id="RHEA-COMP:9863"/>
        <dbReference type="Rhea" id="RHEA-COMP:11604"/>
        <dbReference type="ChEBI" id="CHEBI:15378"/>
        <dbReference type="ChEBI" id="CHEBI:29999"/>
        <dbReference type="ChEBI" id="CHEBI:30616"/>
        <dbReference type="ChEBI" id="CHEBI:83421"/>
        <dbReference type="ChEBI" id="CHEBI:456216"/>
        <dbReference type="EC" id="2.7.11.1"/>
    </reaction>
</comment>
<sequence>MCLIGRKYKMRRTLGEGNFAKVKLAENTYTGQMVAIKIIDKMMVFRDELMEQVVTEISAMNVLDHPNIVRIHEVSASKTKIFIVMEYVSGGEVLRNLNYRDRFNEQVSRKYFQQLIDAVDYCHERGIYHRDLKPENLLIDYKGDLKVTDFGLSAFHKPDIFLTTACGSPQYIAPEVIAYKFYEGAPVDIWACGVILYEFLAGKTPFEGNNLPSISRKIKLGKFEFPIWFTESQRNLISKMLNPTYKQRIKMGDIFEDEWFKTDHYSMHSQGIQIEQHFNLQLRKGDDYGQKTKLESEYSLMKTIQKVKKEAAKNAGLFIENTKDAKVIQLTPQHCLVEISKYDWGFVEYDEFCKSLSIALKKKPNHITHSIPNSKA</sequence>
<evidence type="ECO:0000256" key="2">
    <source>
        <dbReference type="ARBA" id="ARBA00012513"/>
    </source>
</evidence>
<evidence type="ECO:0000256" key="4">
    <source>
        <dbReference type="ARBA" id="ARBA00022679"/>
    </source>
</evidence>
<evidence type="ECO:0000256" key="3">
    <source>
        <dbReference type="ARBA" id="ARBA00022527"/>
    </source>
</evidence>
<evidence type="ECO:0000256" key="12">
    <source>
        <dbReference type="RuleBase" id="RU000304"/>
    </source>
</evidence>
<gene>
    <name evidence="14" type="ORF">ZOSMA_218G00220</name>
</gene>
<dbReference type="PANTHER" id="PTHR43895">
    <property type="entry name" value="CALCIUM/CALMODULIN-DEPENDENT PROTEIN KINASE KINASE-RELATED"/>
    <property type="match status" value="1"/>
</dbReference>
<dbReference type="SMR" id="A0A0K9PJS2"/>
<evidence type="ECO:0000256" key="9">
    <source>
        <dbReference type="ARBA" id="ARBA00048679"/>
    </source>
</evidence>
<dbReference type="FunFam" id="1.10.510.10:FF:000571">
    <property type="entry name" value="Maternal embryonic leucine zipper kinase"/>
    <property type="match status" value="1"/>
</dbReference>
<proteinExistence type="inferred from homology"/>
<dbReference type="PROSITE" id="PS00107">
    <property type="entry name" value="PROTEIN_KINASE_ATP"/>
    <property type="match status" value="1"/>
</dbReference>
<dbReference type="InterPro" id="IPR017441">
    <property type="entry name" value="Protein_kinase_ATP_BS"/>
</dbReference>
<protein>
    <recommendedName>
        <fullName evidence="2">non-specific serine/threonine protein kinase</fullName>
        <ecNumber evidence="2">2.7.11.1</ecNumber>
    </recommendedName>
</protein>
<dbReference type="GO" id="GO:0004674">
    <property type="term" value="F:protein serine/threonine kinase activity"/>
    <property type="evidence" value="ECO:0000318"/>
    <property type="project" value="GO_Central"/>
</dbReference>
<organism evidence="14 15">
    <name type="scientific">Zostera marina</name>
    <name type="common">Eelgrass</name>
    <dbReference type="NCBI Taxonomy" id="29655"/>
    <lineage>
        <taxon>Eukaryota</taxon>
        <taxon>Viridiplantae</taxon>
        <taxon>Streptophyta</taxon>
        <taxon>Embryophyta</taxon>
        <taxon>Tracheophyta</taxon>
        <taxon>Spermatophyta</taxon>
        <taxon>Magnoliopsida</taxon>
        <taxon>Liliopsida</taxon>
        <taxon>Zosteraceae</taxon>
        <taxon>Zostera</taxon>
    </lineage>
</organism>
<dbReference type="Proteomes" id="UP000036987">
    <property type="component" value="Unassembled WGS sequence"/>
</dbReference>
<evidence type="ECO:0000256" key="1">
    <source>
        <dbReference type="ARBA" id="ARBA00006234"/>
    </source>
</evidence>
<dbReference type="PANTHER" id="PTHR43895:SF32">
    <property type="entry name" value="SERINE_THREONINE-PROTEIN KINASE CHK1"/>
    <property type="match status" value="1"/>
</dbReference>
<dbReference type="FunFam" id="3.30.200.20:FF:000003">
    <property type="entry name" value="Non-specific serine/threonine protein kinase"/>
    <property type="match status" value="1"/>
</dbReference>
<keyword evidence="7 11" id="KW-0067">ATP-binding</keyword>
<evidence type="ECO:0000313" key="14">
    <source>
        <dbReference type="EMBL" id="KMZ69303.1"/>
    </source>
</evidence>
<comment type="caution">
    <text evidence="14">The sequence shown here is derived from an EMBL/GenBank/DDBJ whole genome shotgun (WGS) entry which is preliminary data.</text>
</comment>
<evidence type="ECO:0000256" key="5">
    <source>
        <dbReference type="ARBA" id="ARBA00022741"/>
    </source>
</evidence>
<dbReference type="AlphaFoldDB" id="A0A0K9PJS2"/>
<comment type="function">
    <text evidence="10">CIPK serine-threonine protein kinases interact with CBL proteins. Binding of a CBL protein to the regulatory NAF domain of CIPK protein lead to the activation of the kinase in a calcium-dependent manner.</text>
</comment>
<keyword evidence="5 11" id="KW-0547">Nucleotide-binding</keyword>
<evidence type="ECO:0000256" key="7">
    <source>
        <dbReference type="ARBA" id="ARBA00022840"/>
    </source>
</evidence>
<feature type="binding site" evidence="11">
    <location>
        <position position="37"/>
    </location>
    <ligand>
        <name>ATP</name>
        <dbReference type="ChEBI" id="CHEBI:30616"/>
    </ligand>
</feature>
<dbReference type="SMART" id="SM00220">
    <property type="entry name" value="S_TKc"/>
    <property type="match status" value="1"/>
</dbReference>
<dbReference type="EC" id="2.7.11.1" evidence="2"/>
<dbReference type="STRING" id="29655.A0A0K9PJS2"/>
<comment type="similarity">
    <text evidence="1">Belongs to the protein kinase superfamily. CAMK Ser/Thr protein kinase family. SNF1 subfamily.</text>
</comment>
<keyword evidence="6 14" id="KW-0418">Kinase</keyword>
<evidence type="ECO:0000256" key="10">
    <source>
        <dbReference type="ARBA" id="ARBA00058225"/>
    </source>
</evidence>
<reference evidence="15" key="1">
    <citation type="journal article" date="2016" name="Nature">
        <title>The genome of the seagrass Zostera marina reveals angiosperm adaptation to the sea.</title>
        <authorList>
            <person name="Olsen J.L."/>
            <person name="Rouze P."/>
            <person name="Verhelst B."/>
            <person name="Lin Y.-C."/>
            <person name="Bayer T."/>
            <person name="Collen J."/>
            <person name="Dattolo E."/>
            <person name="De Paoli E."/>
            <person name="Dittami S."/>
            <person name="Maumus F."/>
            <person name="Michel G."/>
            <person name="Kersting A."/>
            <person name="Lauritano C."/>
            <person name="Lohaus R."/>
            <person name="Toepel M."/>
            <person name="Tonon T."/>
            <person name="Vanneste K."/>
            <person name="Amirebrahimi M."/>
            <person name="Brakel J."/>
            <person name="Bostroem C."/>
            <person name="Chovatia M."/>
            <person name="Grimwood J."/>
            <person name="Jenkins J.W."/>
            <person name="Jueterbock A."/>
            <person name="Mraz A."/>
            <person name="Stam W.T."/>
            <person name="Tice H."/>
            <person name="Bornberg-Bauer E."/>
            <person name="Green P.J."/>
            <person name="Pearson G.A."/>
            <person name="Procaccini G."/>
            <person name="Duarte C.M."/>
            <person name="Schmutz J."/>
            <person name="Reusch T.B.H."/>
            <person name="Van de Peer Y."/>
        </authorList>
    </citation>
    <scope>NUCLEOTIDE SEQUENCE [LARGE SCALE GENOMIC DNA]</scope>
    <source>
        <strain evidence="15">cv. Finnish</strain>
    </source>
</reference>
<dbReference type="InterPro" id="IPR008271">
    <property type="entry name" value="Ser/Thr_kinase_AS"/>
</dbReference>
<keyword evidence="3 12" id="KW-0723">Serine/threonine-protein kinase</keyword>
<feature type="domain" description="Protein kinase" evidence="13">
    <location>
        <begin position="8"/>
        <end position="260"/>
    </location>
</feature>
<keyword evidence="15" id="KW-1185">Reference proteome</keyword>
<dbReference type="PROSITE" id="PS00108">
    <property type="entry name" value="PROTEIN_KINASE_ST"/>
    <property type="match status" value="1"/>
</dbReference>
<evidence type="ECO:0000256" key="6">
    <source>
        <dbReference type="ARBA" id="ARBA00022777"/>
    </source>
</evidence>
<dbReference type="GO" id="GO:0005524">
    <property type="term" value="F:ATP binding"/>
    <property type="evidence" value="ECO:0007669"/>
    <property type="project" value="UniProtKB-UniRule"/>
</dbReference>